<dbReference type="PATRIC" id="fig|743719.3.peg.4377"/>
<keyword evidence="3" id="KW-1003">Cell membrane</keyword>
<evidence type="ECO:0000259" key="8">
    <source>
        <dbReference type="PROSITE" id="PS50928"/>
    </source>
</evidence>
<dbReference type="Proteomes" id="UP000003891">
    <property type="component" value="Unassembled WGS sequence"/>
</dbReference>
<dbReference type="PROSITE" id="PS50928">
    <property type="entry name" value="ABC_TM1"/>
    <property type="match status" value="1"/>
</dbReference>
<feature type="transmembrane region" description="Helical" evidence="7">
    <location>
        <begin position="293"/>
        <end position="312"/>
    </location>
</feature>
<dbReference type="GO" id="GO:0055085">
    <property type="term" value="P:transmembrane transport"/>
    <property type="evidence" value="ECO:0007669"/>
    <property type="project" value="InterPro"/>
</dbReference>
<dbReference type="AlphaFoldDB" id="G4HJW5"/>
<evidence type="ECO:0000256" key="2">
    <source>
        <dbReference type="ARBA" id="ARBA00022448"/>
    </source>
</evidence>
<dbReference type="GO" id="GO:0005886">
    <property type="term" value="C:plasma membrane"/>
    <property type="evidence" value="ECO:0007669"/>
    <property type="project" value="UniProtKB-SubCell"/>
</dbReference>
<reference evidence="9 10" key="1">
    <citation type="submission" date="2011-09" db="EMBL/GenBank/DDBJ databases">
        <title>The draft genome of Paenibacillus lactis 154.</title>
        <authorList>
            <consortium name="US DOE Joint Genome Institute (JGI-PGF)"/>
            <person name="Lucas S."/>
            <person name="Han J."/>
            <person name="Lapidus A."/>
            <person name="Cheng J.-F."/>
            <person name="Goodwin L."/>
            <person name="Pitluck S."/>
            <person name="Peters L."/>
            <person name="Land M.L."/>
            <person name="Hauser L."/>
            <person name="Siebers A."/>
            <person name="Thelen M."/>
            <person name="Hugenholtz P."/>
            <person name="Allgaier M."/>
            <person name="Woyke T.J."/>
        </authorList>
    </citation>
    <scope>NUCLEOTIDE SEQUENCE [LARGE SCALE GENOMIC DNA]</scope>
    <source>
        <strain evidence="9 10">154</strain>
    </source>
</reference>
<dbReference type="EMBL" id="AGIP01000010">
    <property type="protein sequence ID" value="EHB62569.1"/>
    <property type="molecule type" value="Genomic_DNA"/>
</dbReference>
<feature type="transmembrane region" description="Helical" evidence="7">
    <location>
        <begin position="185"/>
        <end position="208"/>
    </location>
</feature>
<dbReference type="eggNOG" id="COG1175">
    <property type="taxonomic scope" value="Bacteria"/>
</dbReference>
<sequence length="320" mass="36222">MRKAASVSFPLFLIKRVRGGANMKKFKRIFGKDAAVAWMLIAPNVVWIAVFTLFAIFYSFYLSFTEVDLFANQFTLVGLDNYKQSFADPVFTKSIVNTTVFTIFTVAFSMSIAIVVAVLLNSKIKGRKLMRAAFFLPSILPVIAVAQVWIWIYEPSYGLLNFFLEKIGVGNPNHPFQWLVSPDTAMLSVIIFSIWKSFGYNMVIYLAALQGVPRSLYEAAEIDGANAVQKFFRITIPGLRPATFFILITSISGSFQTFGEIYALTNGGPMNQTNMIAYYIYQYAFEFFKIGRASAVSVLLFILLFAITIWQWNSYQKKED</sequence>
<keyword evidence="5 7" id="KW-1133">Transmembrane helix</keyword>
<gene>
    <name evidence="9" type="ORF">PaelaDRAFT_4312</name>
</gene>
<organism evidence="9 10">
    <name type="scientific">Paenibacillus lactis 154</name>
    <dbReference type="NCBI Taxonomy" id="743719"/>
    <lineage>
        <taxon>Bacteria</taxon>
        <taxon>Bacillati</taxon>
        <taxon>Bacillota</taxon>
        <taxon>Bacilli</taxon>
        <taxon>Bacillales</taxon>
        <taxon>Paenibacillaceae</taxon>
        <taxon>Paenibacillus</taxon>
    </lineage>
</organism>
<dbReference type="STRING" id="743719.PaelaDRAFT_4312"/>
<dbReference type="InterPro" id="IPR035906">
    <property type="entry name" value="MetI-like_sf"/>
</dbReference>
<evidence type="ECO:0000313" key="9">
    <source>
        <dbReference type="EMBL" id="EHB62569.1"/>
    </source>
</evidence>
<dbReference type="Gene3D" id="1.10.3720.10">
    <property type="entry name" value="MetI-like"/>
    <property type="match status" value="1"/>
</dbReference>
<evidence type="ECO:0000256" key="6">
    <source>
        <dbReference type="ARBA" id="ARBA00023136"/>
    </source>
</evidence>
<dbReference type="InterPro" id="IPR051393">
    <property type="entry name" value="ABC_transporter_permease"/>
</dbReference>
<comment type="subcellular location">
    <subcellularLocation>
        <location evidence="1 7">Cell membrane</location>
        <topology evidence="1 7">Multi-pass membrane protein</topology>
    </subcellularLocation>
</comment>
<evidence type="ECO:0000313" key="10">
    <source>
        <dbReference type="Proteomes" id="UP000003891"/>
    </source>
</evidence>
<name>G4HJW5_9BACL</name>
<dbReference type="Pfam" id="PF00528">
    <property type="entry name" value="BPD_transp_1"/>
    <property type="match status" value="1"/>
</dbReference>
<dbReference type="PANTHER" id="PTHR30193">
    <property type="entry name" value="ABC TRANSPORTER PERMEASE PROTEIN"/>
    <property type="match status" value="1"/>
</dbReference>
<evidence type="ECO:0000256" key="5">
    <source>
        <dbReference type="ARBA" id="ARBA00022989"/>
    </source>
</evidence>
<protein>
    <submittedName>
        <fullName evidence="9">Binding-protein-dependent transport systems inner membrane component</fullName>
    </submittedName>
</protein>
<keyword evidence="6 7" id="KW-0472">Membrane</keyword>
<feature type="transmembrane region" description="Helical" evidence="7">
    <location>
        <begin position="132"/>
        <end position="152"/>
    </location>
</feature>
<feature type="transmembrane region" description="Helical" evidence="7">
    <location>
        <begin position="34"/>
        <end position="61"/>
    </location>
</feature>
<evidence type="ECO:0000256" key="1">
    <source>
        <dbReference type="ARBA" id="ARBA00004651"/>
    </source>
</evidence>
<comment type="similarity">
    <text evidence="7">Belongs to the binding-protein-dependent transport system permease family.</text>
</comment>
<evidence type="ECO:0000256" key="3">
    <source>
        <dbReference type="ARBA" id="ARBA00022475"/>
    </source>
</evidence>
<keyword evidence="2 7" id="KW-0813">Transport</keyword>
<evidence type="ECO:0000256" key="4">
    <source>
        <dbReference type="ARBA" id="ARBA00022692"/>
    </source>
</evidence>
<feature type="transmembrane region" description="Helical" evidence="7">
    <location>
        <begin position="100"/>
        <end position="120"/>
    </location>
</feature>
<dbReference type="PANTHER" id="PTHR30193:SF37">
    <property type="entry name" value="INNER MEMBRANE ABC TRANSPORTER PERMEASE PROTEIN YCJO"/>
    <property type="match status" value="1"/>
</dbReference>
<dbReference type="CDD" id="cd06261">
    <property type="entry name" value="TM_PBP2"/>
    <property type="match status" value="1"/>
</dbReference>
<keyword evidence="4 7" id="KW-0812">Transmembrane</keyword>
<dbReference type="InterPro" id="IPR000515">
    <property type="entry name" value="MetI-like"/>
</dbReference>
<evidence type="ECO:0000256" key="7">
    <source>
        <dbReference type="RuleBase" id="RU363032"/>
    </source>
</evidence>
<accession>G4HJW5</accession>
<feature type="domain" description="ABC transmembrane type-1" evidence="8">
    <location>
        <begin position="95"/>
        <end position="311"/>
    </location>
</feature>
<dbReference type="SUPFAM" id="SSF161098">
    <property type="entry name" value="MetI-like"/>
    <property type="match status" value="1"/>
</dbReference>
<proteinExistence type="inferred from homology"/>